<dbReference type="InterPro" id="IPR040756">
    <property type="entry name" value="Peptidase_M61_N"/>
</dbReference>
<evidence type="ECO:0000256" key="1">
    <source>
        <dbReference type="SAM" id="SignalP"/>
    </source>
</evidence>
<evidence type="ECO:0000259" key="2">
    <source>
        <dbReference type="Pfam" id="PF05299"/>
    </source>
</evidence>
<reference evidence="5" key="1">
    <citation type="journal article" date="2019" name="Int. J. Syst. Evol. Microbiol.">
        <title>The Global Catalogue of Microorganisms (GCM) 10K type strain sequencing project: providing services to taxonomists for standard genome sequencing and annotation.</title>
        <authorList>
            <consortium name="The Broad Institute Genomics Platform"/>
            <consortium name="The Broad Institute Genome Sequencing Center for Infectious Disease"/>
            <person name="Wu L."/>
            <person name="Ma J."/>
        </authorList>
    </citation>
    <scope>NUCLEOTIDE SEQUENCE [LARGE SCALE GENOMIC DNA]</scope>
    <source>
        <strain evidence="5">JCM 15503</strain>
    </source>
</reference>
<protein>
    <submittedName>
        <fullName evidence="4">M61 family metallopeptidase</fullName>
    </submittedName>
</protein>
<keyword evidence="5" id="KW-1185">Reference proteome</keyword>
<keyword evidence="1" id="KW-0732">Signal</keyword>
<dbReference type="InterPro" id="IPR036034">
    <property type="entry name" value="PDZ_sf"/>
</dbReference>
<sequence>MTGLCLGAISALMTSPAMGAPPPPPPPPSLPATVLAPAAPDVQTWPGTIALEVDATDLAHRLLKVSQRLPIAPAAQGGPLTLYYARFLPGAHGPYGDVARLAGLTVLAGDRRLPWQRDVTDPFAFHLNVPAGVSELQLAFQYTAPVKHGGDRISITREMLGVEWETVLLYPAGPAAAAIRVKPRLRLPVGWQPATALRSPAGQPARAGEDGWVDYAEVGLETLVDSPLFAGRYTKRIELDPPGTPHAVALNLLADEPGQLVATAAQLAAHKALVQQADKLFGHRPYRQYDFLLALSDEFGGIGLEHHESSENGLEADYFSDWDKAIRGRELLPHEYVHAWNGKFRRPADLWTPHYNTPMRNSLLWVYEGLTQYWGHVLAARSGLSTPEQARDRLAAVAADAQARSGRVWRSLQDTTNEATLGPGHTAEWEDWQRSSDYYDEGLLLWLDADTLIREKSGGKKSLDDFARSFFGRTPQQRADGSIQPLTYTFDELVTALNALQPHDWAGFWRERLNRTGTVAPLDGVSHAGWQLRWRTEESRFSAQERGWSGPEGDERPQDMAYSLGLRVTSDGKLDQVYWDSPAFQAGLAAGMQVLAVNERSYRPERLTAAVTANIDGKAPIQLLVKDGDHFFSARIDWRGGLRYPALERVSATPDRLDAIYKAK</sequence>
<feature type="domain" description="Peptidase M61 catalytic" evidence="2">
    <location>
        <begin position="329"/>
        <end position="445"/>
    </location>
</feature>
<name>A0ABP3VLH7_9BURK</name>
<dbReference type="InterPro" id="IPR007963">
    <property type="entry name" value="Peptidase_M61_catalytic"/>
</dbReference>
<dbReference type="EMBL" id="BAAAEW010000026">
    <property type="protein sequence ID" value="GAA0761235.1"/>
    <property type="molecule type" value="Genomic_DNA"/>
</dbReference>
<dbReference type="Proteomes" id="UP001500279">
    <property type="component" value="Unassembled WGS sequence"/>
</dbReference>
<accession>A0ABP3VLH7</accession>
<dbReference type="Pfam" id="PF05299">
    <property type="entry name" value="Peptidase_M61"/>
    <property type="match status" value="1"/>
</dbReference>
<dbReference type="SUPFAM" id="SSF50156">
    <property type="entry name" value="PDZ domain-like"/>
    <property type="match status" value="1"/>
</dbReference>
<feature type="signal peptide" evidence="1">
    <location>
        <begin position="1"/>
        <end position="19"/>
    </location>
</feature>
<gene>
    <name evidence="4" type="ORF">GCM10009107_44770</name>
</gene>
<dbReference type="Gene3D" id="1.10.390.10">
    <property type="entry name" value="Neutral Protease Domain 2"/>
    <property type="match status" value="1"/>
</dbReference>
<feature type="chain" id="PRO_5045824350" evidence="1">
    <location>
        <begin position="20"/>
        <end position="664"/>
    </location>
</feature>
<proteinExistence type="predicted"/>
<dbReference type="PIRSF" id="PIRSF016493">
    <property type="entry name" value="Glycyl_aminpptds"/>
    <property type="match status" value="1"/>
</dbReference>
<evidence type="ECO:0000313" key="4">
    <source>
        <dbReference type="EMBL" id="GAA0761235.1"/>
    </source>
</evidence>
<dbReference type="Gene3D" id="2.60.40.3650">
    <property type="match status" value="1"/>
</dbReference>
<dbReference type="InterPro" id="IPR027268">
    <property type="entry name" value="Peptidase_M4/M1_CTD_sf"/>
</dbReference>
<evidence type="ECO:0000313" key="5">
    <source>
        <dbReference type="Proteomes" id="UP001500279"/>
    </source>
</evidence>
<comment type="caution">
    <text evidence="4">The sequence shown here is derived from an EMBL/GenBank/DDBJ whole genome shotgun (WGS) entry which is preliminary data.</text>
</comment>
<feature type="domain" description="Peptidase M61 N-terminal" evidence="3">
    <location>
        <begin position="51"/>
        <end position="232"/>
    </location>
</feature>
<dbReference type="InterPro" id="IPR024191">
    <property type="entry name" value="Peptidase_M61"/>
</dbReference>
<dbReference type="Pfam" id="PF17899">
    <property type="entry name" value="Peptidase_M61_N"/>
    <property type="match status" value="1"/>
</dbReference>
<evidence type="ECO:0000259" key="3">
    <source>
        <dbReference type="Pfam" id="PF17899"/>
    </source>
</evidence>
<organism evidence="4 5">
    <name type="scientific">Ideonella azotifigens</name>
    <dbReference type="NCBI Taxonomy" id="513160"/>
    <lineage>
        <taxon>Bacteria</taxon>
        <taxon>Pseudomonadati</taxon>
        <taxon>Pseudomonadota</taxon>
        <taxon>Betaproteobacteria</taxon>
        <taxon>Burkholderiales</taxon>
        <taxon>Sphaerotilaceae</taxon>
        <taxon>Ideonella</taxon>
    </lineage>
</organism>